<name>A0A212F298_DANPL</name>
<dbReference type="PANTHER" id="PTHR21356">
    <property type="entry name" value="ARMADILLO REPEAT CONTAINING 2"/>
    <property type="match status" value="1"/>
</dbReference>
<proteinExistence type="predicted"/>
<accession>A0A212F298</accession>
<dbReference type="PANTHER" id="PTHR21356:SF1">
    <property type="entry name" value="ARMADILLO REPEAT-CONTAINING PROTEIN 2"/>
    <property type="match status" value="1"/>
</dbReference>
<feature type="compositionally biased region" description="Polar residues" evidence="1">
    <location>
        <begin position="164"/>
        <end position="179"/>
    </location>
</feature>
<dbReference type="FunCoup" id="A0A212F298">
    <property type="interactions" value="3"/>
</dbReference>
<dbReference type="GO" id="GO:0044782">
    <property type="term" value="P:cilium organization"/>
    <property type="evidence" value="ECO:0007669"/>
    <property type="project" value="TreeGrafter"/>
</dbReference>
<keyword evidence="3" id="KW-1185">Reference proteome</keyword>
<feature type="region of interest" description="Disordered" evidence="1">
    <location>
        <begin position="48"/>
        <end position="68"/>
    </location>
</feature>
<organism evidence="2 3">
    <name type="scientific">Danaus plexippus plexippus</name>
    <dbReference type="NCBI Taxonomy" id="278856"/>
    <lineage>
        <taxon>Eukaryota</taxon>
        <taxon>Metazoa</taxon>
        <taxon>Ecdysozoa</taxon>
        <taxon>Arthropoda</taxon>
        <taxon>Hexapoda</taxon>
        <taxon>Insecta</taxon>
        <taxon>Pterygota</taxon>
        <taxon>Neoptera</taxon>
        <taxon>Endopterygota</taxon>
        <taxon>Lepidoptera</taxon>
        <taxon>Glossata</taxon>
        <taxon>Ditrysia</taxon>
        <taxon>Papilionoidea</taxon>
        <taxon>Nymphalidae</taxon>
        <taxon>Danainae</taxon>
        <taxon>Danaini</taxon>
        <taxon>Danaina</taxon>
        <taxon>Danaus</taxon>
        <taxon>Danaus</taxon>
    </lineage>
</organism>
<sequence>MGERIKRVGAPFYAPPRKTSAEIISEARAAITAGKSCLKQKHHFADMSGASGLGLRPLRTRRPFTPREPQRTLLSDTRRVDIRPTSGFDLKYQTVQESSEDAFMNYQVSEQEHVSNGVPFGENQQQRKKTLKSTKSIKGADAWSGFPKLPHLSGKSKPLHRRNTIGQNDASDSSKELAQSISVTRPLSVSNGPLSYLRSFHEKSQFCSTDSSSRSKTLGEKSVSYDEGTLGEVSVRHLDVQLPVTSEDCHNMTALEISEALTQKNQSVDRVLFLLDALQKTVEETSPGDSLRELVLRALLSRTRDDSERVLVKVARVMLTMRVTGAYLTAASKLVFKIASNDKNDSVFKNGNLLELIVESCARACPLSESSSVLHAMGALRVLALEPSLAARSRTAGALHLAVLHLKIINNAKAERPRQVTEETTHALYQLTGALRNLAGSGWQEREGEEERSGEGDAGREFASSGAIGELINALTLHTDRDVLTNVARCLSVLSSWQSCLNALCSCPGASRALLTALGACAARAALAVRLAYTLGNMAAHCDQARIDIYSEKGSIDVLLTILESYTQRNDNDTRDHDNDPDLHLIGSDLGGSDGSNEDVLIKTVRVVANLCLTEETGRGLVEHADRTVRAMLSCLEVAARVGGKELTDAERRSSEERREELATAALATINNITFYFEPTDSTHFDTLDHLVKVTCGWLSHGGLPTHEAVRALGNLTRCDRAARAAVLYGALDALPPLHAHDDEEVRSASAGVLVNVCGVSVGGGVQEAGGAAARALAAAARMKDVRSGALLARAVWNALEQRPLDLHNARMAAAALATFIGNTIHMFGLVGHVTPWRNGSASDSRSEGCVFKSRREDESLFAMCEAAKCEERRASDPDIMKNHSVKLGLEGRGYHREHVESKFSLSVEEDLHLEEEFEEEGERWSGSDLGFEEGSPEPCSCGRCARGSSWRALADVALPLLQRLLPARRDAAVGTD</sequence>
<dbReference type="Gene3D" id="1.25.10.10">
    <property type="entry name" value="Leucine-rich Repeat Variant"/>
    <property type="match status" value="2"/>
</dbReference>
<dbReference type="InterPro" id="IPR011989">
    <property type="entry name" value="ARM-like"/>
</dbReference>
<dbReference type="InParanoid" id="A0A212F298"/>
<gene>
    <name evidence="2" type="ORF">KGM_212766</name>
</gene>
<dbReference type="EMBL" id="AGBW02010783">
    <property type="protein sequence ID" value="OWR47841.1"/>
    <property type="molecule type" value="Genomic_DNA"/>
</dbReference>
<dbReference type="AlphaFoldDB" id="A0A212F298"/>
<dbReference type="eggNOG" id="KOG1048">
    <property type="taxonomic scope" value="Eukaryota"/>
</dbReference>
<dbReference type="STRING" id="278856.A0A212F298"/>
<dbReference type="SUPFAM" id="SSF48371">
    <property type="entry name" value="ARM repeat"/>
    <property type="match status" value="1"/>
</dbReference>
<dbReference type="InterPro" id="IPR016024">
    <property type="entry name" value="ARM-type_fold"/>
</dbReference>
<evidence type="ECO:0000256" key="1">
    <source>
        <dbReference type="SAM" id="MobiDB-lite"/>
    </source>
</evidence>
<evidence type="ECO:0000313" key="3">
    <source>
        <dbReference type="Proteomes" id="UP000007151"/>
    </source>
</evidence>
<reference evidence="2 3" key="1">
    <citation type="journal article" date="2011" name="Cell">
        <title>The monarch butterfly genome yields insights into long-distance migration.</title>
        <authorList>
            <person name="Zhan S."/>
            <person name="Merlin C."/>
            <person name="Boore J.L."/>
            <person name="Reppert S.M."/>
        </authorList>
    </citation>
    <scope>NUCLEOTIDE SEQUENCE [LARGE SCALE GENOMIC DNA]</scope>
    <source>
        <strain evidence="2">F-2</strain>
    </source>
</reference>
<dbReference type="InterPro" id="IPR038905">
    <property type="entry name" value="ARMC2"/>
</dbReference>
<evidence type="ECO:0000313" key="2">
    <source>
        <dbReference type="EMBL" id="OWR47841.1"/>
    </source>
</evidence>
<dbReference type="KEGG" id="dpl:KGM_212766"/>
<comment type="caution">
    <text evidence="2">The sequence shown here is derived from an EMBL/GenBank/DDBJ whole genome shotgun (WGS) entry which is preliminary data.</text>
</comment>
<protein>
    <submittedName>
        <fullName evidence="2">Armadillo repeat-containing protein 2</fullName>
    </submittedName>
</protein>
<dbReference type="Proteomes" id="UP000007151">
    <property type="component" value="Unassembled WGS sequence"/>
</dbReference>
<feature type="region of interest" description="Disordered" evidence="1">
    <location>
        <begin position="116"/>
        <end position="179"/>
    </location>
</feature>